<feature type="region of interest" description="Disordered" evidence="1">
    <location>
        <begin position="340"/>
        <end position="364"/>
    </location>
</feature>
<gene>
    <name evidence="2" type="ORF">H5985_02680</name>
</gene>
<dbReference type="Proteomes" id="UP000777002">
    <property type="component" value="Unassembled WGS sequence"/>
</dbReference>
<evidence type="ECO:0000313" key="2">
    <source>
        <dbReference type="EMBL" id="MBM6928175.1"/>
    </source>
</evidence>
<reference evidence="2 3" key="1">
    <citation type="journal article" date="2021" name="Sci. Rep.">
        <title>The distribution of antibiotic resistance genes in chicken gut microbiota commensals.</title>
        <authorList>
            <person name="Juricova H."/>
            <person name="Matiasovicova J."/>
            <person name="Kubasova T."/>
            <person name="Cejkova D."/>
            <person name="Rychlik I."/>
        </authorList>
    </citation>
    <scope>NUCLEOTIDE SEQUENCE [LARGE SCALE GENOMIC DNA]</scope>
    <source>
        <strain evidence="2 3">An562</strain>
    </source>
</reference>
<proteinExistence type="predicted"/>
<feature type="compositionally biased region" description="Polar residues" evidence="1">
    <location>
        <begin position="340"/>
        <end position="353"/>
    </location>
</feature>
<feature type="compositionally biased region" description="Low complexity" evidence="1">
    <location>
        <begin position="92"/>
        <end position="115"/>
    </location>
</feature>
<sequence length="382" mass="43461">MSEEKIETLDQIAEISTPGEPQQEPEPQPTEPQQPSDNEPQNEPQPQSDQPQDVDDQGSGDSQEDIKDELSKRLDEALNSITEGTEHNETKPQQPQTPQQAPGSQDKQSGQQQDPNKQPEKPKTEAEEEAEILAMAGNERSRKRFEKILHERKEAREVAQSFVQQIRGAGYDERTFAQVLEFGRLLSSSDNNDKKAAMAMLDQVRANLAAELGQEVPGVDLLKDYPDLQKEVDSMNLDRKRALEIAAARRQQQEQAHYNKLEAEQRQWGQRLESARQQMSTALLPMQKDPYFVQKINAIHAWLRTGDNMVNFVMNVPPEQWTAKIQQMYQTLPSQFYMTPSAQAKPRSSQPQPLRSRPMNTGVRDTSKMSVNEYALDLMKDL</sequence>
<feature type="compositionally biased region" description="Acidic residues" evidence="1">
    <location>
        <begin position="52"/>
        <end position="63"/>
    </location>
</feature>
<accession>A0ABS2GQR5</accession>
<comment type="caution">
    <text evidence="2">The sequence shown here is derived from an EMBL/GenBank/DDBJ whole genome shotgun (WGS) entry which is preliminary data.</text>
</comment>
<feature type="region of interest" description="Disordered" evidence="1">
    <location>
        <begin position="1"/>
        <end position="128"/>
    </location>
</feature>
<evidence type="ECO:0000313" key="3">
    <source>
        <dbReference type="Proteomes" id="UP000777002"/>
    </source>
</evidence>
<name>A0ABS2GQR5_9BURK</name>
<dbReference type="EMBL" id="JACJKX010000003">
    <property type="protein sequence ID" value="MBM6928175.1"/>
    <property type="molecule type" value="Genomic_DNA"/>
</dbReference>
<keyword evidence="3" id="KW-1185">Reference proteome</keyword>
<organism evidence="2 3">
    <name type="scientific">Parasutterella secunda</name>
    <dbReference type="NCBI Taxonomy" id="626947"/>
    <lineage>
        <taxon>Bacteria</taxon>
        <taxon>Pseudomonadati</taxon>
        <taxon>Pseudomonadota</taxon>
        <taxon>Betaproteobacteria</taxon>
        <taxon>Burkholderiales</taxon>
        <taxon>Sutterellaceae</taxon>
        <taxon>Parasutterella</taxon>
    </lineage>
</organism>
<feature type="compositionally biased region" description="Basic and acidic residues" evidence="1">
    <location>
        <begin position="64"/>
        <end position="76"/>
    </location>
</feature>
<dbReference type="RefSeq" id="WP_205049776.1">
    <property type="nucleotide sequence ID" value="NZ_JACJKX010000003.1"/>
</dbReference>
<evidence type="ECO:0000256" key="1">
    <source>
        <dbReference type="SAM" id="MobiDB-lite"/>
    </source>
</evidence>
<feature type="compositionally biased region" description="Low complexity" evidence="1">
    <location>
        <begin position="33"/>
        <end position="51"/>
    </location>
</feature>
<protein>
    <submittedName>
        <fullName evidence="2">Uncharacterized protein</fullName>
    </submittedName>
</protein>